<feature type="domain" description="C2H2-type" evidence="2">
    <location>
        <begin position="4"/>
        <end position="33"/>
    </location>
</feature>
<evidence type="ECO:0000256" key="1">
    <source>
        <dbReference type="PROSITE-ProRule" id="PRU00042"/>
    </source>
</evidence>
<dbReference type="Gene3D" id="3.30.160.60">
    <property type="entry name" value="Classic Zinc Finger"/>
    <property type="match status" value="1"/>
</dbReference>
<keyword evidence="1" id="KW-0479">Metal-binding</keyword>
<dbReference type="GO" id="GO:0008270">
    <property type="term" value="F:zinc ion binding"/>
    <property type="evidence" value="ECO:0007669"/>
    <property type="project" value="UniProtKB-KW"/>
</dbReference>
<reference evidence="3 4" key="1">
    <citation type="submission" date="2019-08" db="EMBL/GenBank/DDBJ databases">
        <authorList>
            <person name="Alioto T."/>
            <person name="Alioto T."/>
            <person name="Gomez Garrido J."/>
        </authorList>
    </citation>
    <scope>NUCLEOTIDE SEQUENCE [LARGE SCALE GENOMIC DNA]</scope>
</reference>
<dbReference type="PROSITE" id="PS00028">
    <property type="entry name" value="ZINC_FINGER_C2H2_1"/>
    <property type="match status" value="2"/>
</dbReference>
<protein>
    <submittedName>
        <fullName evidence="3">Zinc finger C2H2-type</fullName>
    </submittedName>
</protein>
<evidence type="ECO:0000313" key="4">
    <source>
        <dbReference type="Proteomes" id="UP000325440"/>
    </source>
</evidence>
<dbReference type="OrthoDB" id="8922241at2759"/>
<dbReference type="Proteomes" id="UP000325440">
    <property type="component" value="Unassembled WGS sequence"/>
</dbReference>
<dbReference type="InterPro" id="IPR013087">
    <property type="entry name" value="Znf_C2H2_type"/>
</dbReference>
<accession>A0A5E4N397</accession>
<dbReference type="SUPFAM" id="SSF57667">
    <property type="entry name" value="beta-beta-alpha zinc fingers"/>
    <property type="match status" value="1"/>
</dbReference>
<dbReference type="SMART" id="SM00355">
    <property type="entry name" value="ZnF_C2H2"/>
    <property type="match status" value="2"/>
</dbReference>
<dbReference type="EMBL" id="CABPRJ010001460">
    <property type="protein sequence ID" value="VVC38037.1"/>
    <property type="molecule type" value="Genomic_DNA"/>
</dbReference>
<keyword evidence="1" id="KW-0863">Zinc-finger</keyword>
<dbReference type="AlphaFoldDB" id="A0A5E4N397"/>
<dbReference type="InterPro" id="IPR036236">
    <property type="entry name" value="Znf_C2H2_sf"/>
</dbReference>
<dbReference type="PANTHER" id="PTHR31511">
    <property type="entry name" value="PROTEIN CBG23764"/>
    <property type="match status" value="1"/>
</dbReference>
<keyword evidence="4" id="KW-1185">Reference proteome</keyword>
<gene>
    <name evidence="3" type="ORF">CINCED_3A021764</name>
</gene>
<dbReference type="PANTHER" id="PTHR31511:SF12">
    <property type="entry name" value="RHO TERMINATION FACTOR N-TERMINAL DOMAIN-CONTAINING PROTEIN"/>
    <property type="match status" value="1"/>
</dbReference>
<organism evidence="3 4">
    <name type="scientific">Cinara cedri</name>
    <dbReference type="NCBI Taxonomy" id="506608"/>
    <lineage>
        <taxon>Eukaryota</taxon>
        <taxon>Metazoa</taxon>
        <taxon>Ecdysozoa</taxon>
        <taxon>Arthropoda</taxon>
        <taxon>Hexapoda</taxon>
        <taxon>Insecta</taxon>
        <taxon>Pterygota</taxon>
        <taxon>Neoptera</taxon>
        <taxon>Paraneoptera</taxon>
        <taxon>Hemiptera</taxon>
        <taxon>Sternorrhyncha</taxon>
        <taxon>Aphidomorpha</taxon>
        <taxon>Aphidoidea</taxon>
        <taxon>Aphididae</taxon>
        <taxon>Lachninae</taxon>
        <taxon>Cinara</taxon>
    </lineage>
</organism>
<evidence type="ECO:0000313" key="3">
    <source>
        <dbReference type="EMBL" id="VVC38037.1"/>
    </source>
</evidence>
<proteinExistence type="predicted"/>
<name>A0A5E4N397_9HEMI</name>
<evidence type="ECO:0000259" key="2">
    <source>
        <dbReference type="PROSITE" id="PS50157"/>
    </source>
</evidence>
<dbReference type="PROSITE" id="PS50157">
    <property type="entry name" value="ZINC_FINGER_C2H2_2"/>
    <property type="match status" value="1"/>
</dbReference>
<sequence length="352" mass="39738">MDTFECTFAGCGKVFTAKRNMARHAKSHGNVKIQCALCPTSFARKNSHDIHAKLVHRDGRVGPSNTIAGTSTGPSISTTTWTTDEENDALLADVCPAINDMVGFDHEGFKRALKEDTSAGMKKGRMELLNAPGFVEVDTSFSRKIVWHYAKNIDNIYNYRQFLRSIKPALLDLLKNIVKNNPIKFNSKLEATHYKPQVEHSAVNRAFKTSARHIYFDSEIEDIVERKLISEQDIYQGQGSGFSLNCIGGILLGFYKYQTMGGSSYLPLPEDIINKRAVVNPQNIGEKCFKWTEVHDYRINHNYTKHENKYDFSGLTYPTPMADIKNFEKNNNNVSVNVYALEKEEKNPCSCS</sequence>
<keyword evidence="1" id="KW-0862">Zinc</keyword>